<protein>
    <submittedName>
        <fullName evidence="1">Uncharacterized protein</fullName>
    </submittedName>
</protein>
<evidence type="ECO:0000313" key="1">
    <source>
        <dbReference type="EMBL" id="KAJ8680182.1"/>
    </source>
</evidence>
<dbReference type="EMBL" id="CM056742">
    <property type="protein sequence ID" value="KAJ8680182.1"/>
    <property type="molecule type" value="Genomic_DNA"/>
</dbReference>
<accession>A0ACC2PA51</accession>
<evidence type="ECO:0000313" key="2">
    <source>
        <dbReference type="Proteomes" id="UP001239111"/>
    </source>
</evidence>
<keyword evidence="2" id="KW-1185">Reference proteome</keyword>
<reference evidence="1" key="1">
    <citation type="submission" date="2023-04" db="EMBL/GenBank/DDBJ databases">
        <title>A chromosome-level genome assembly of the parasitoid wasp Eretmocerus hayati.</title>
        <authorList>
            <person name="Zhong Y."/>
            <person name="Liu S."/>
            <person name="Liu Y."/>
        </authorList>
    </citation>
    <scope>NUCLEOTIDE SEQUENCE</scope>
    <source>
        <strain evidence="1">ZJU_SS_LIU_2023</strain>
    </source>
</reference>
<proteinExistence type="predicted"/>
<organism evidence="1 2">
    <name type="scientific">Eretmocerus hayati</name>
    <dbReference type="NCBI Taxonomy" id="131215"/>
    <lineage>
        <taxon>Eukaryota</taxon>
        <taxon>Metazoa</taxon>
        <taxon>Ecdysozoa</taxon>
        <taxon>Arthropoda</taxon>
        <taxon>Hexapoda</taxon>
        <taxon>Insecta</taxon>
        <taxon>Pterygota</taxon>
        <taxon>Neoptera</taxon>
        <taxon>Endopterygota</taxon>
        <taxon>Hymenoptera</taxon>
        <taxon>Apocrita</taxon>
        <taxon>Proctotrupomorpha</taxon>
        <taxon>Chalcidoidea</taxon>
        <taxon>Aphelinidae</taxon>
        <taxon>Aphelininae</taxon>
        <taxon>Eretmocerus</taxon>
    </lineage>
</organism>
<dbReference type="Proteomes" id="UP001239111">
    <property type="component" value="Chromosome 2"/>
</dbReference>
<gene>
    <name evidence="1" type="ORF">QAD02_015969</name>
</gene>
<comment type="caution">
    <text evidence="1">The sequence shown here is derived from an EMBL/GenBank/DDBJ whole genome shotgun (WGS) entry which is preliminary data.</text>
</comment>
<sequence length="281" mass="31538">MSENTEITPVINFSQSNPGPSHADVNGGLDLSCTGTASVNKQEESQEPAQQNSTPKKPTNPPNSNNSQSKPKKRKKCLRDSEAPKQPLTGYFRFLNDRREKLRTENPSLQFAEITKQLAAEWNVLPSDQKKQYLDAAEKSSKKSSDGDGAYDIQIFTDQFLDHNKECETHLRQMRKSVTDNESQNAVLQRHVDSLHTAVKQMETDTDHIRETNQGLLRHLDVLRTQLASCFSNIPILGTQGATSDNIDSYMEKLDTLMKSNLDSTQRNALRSAISRVSFSK</sequence>
<name>A0ACC2PA51_9HYME</name>